<feature type="transmembrane region" description="Helical" evidence="1">
    <location>
        <begin position="7"/>
        <end position="24"/>
    </location>
</feature>
<name>W4HFC9_9RHOB</name>
<evidence type="ECO:0000313" key="2">
    <source>
        <dbReference type="EMBL" id="ETW11108.1"/>
    </source>
</evidence>
<keyword evidence="1" id="KW-0472">Membrane</keyword>
<proteinExistence type="predicted"/>
<dbReference type="eggNOG" id="ENOG50301JV">
    <property type="taxonomic scope" value="Bacteria"/>
</dbReference>
<dbReference type="EMBL" id="AQQW01000016">
    <property type="protein sequence ID" value="ETW11108.1"/>
    <property type="molecule type" value="Genomic_DNA"/>
</dbReference>
<dbReference type="RefSeq" id="WP_043846825.1">
    <property type="nucleotide sequence ID" value="NZ_AQQW01000016.1"/>
</dbReference>
<evidence type="ECO:0000313" key="3">
    <source>
        <dbReference type="Proteomes" id="UP000019063"/>
    </source>
</evidence>
<dbReference type="AlphaFoldDB" id="W4HFC9"/>
<sequence>MPRLRTLAIGALLFVAGWISYYWMTKIDHPDVYAYHEYTYWTEPRSALRPGDIVTVGSSGQLLRLCSLDPAENEDRRFMTAAYFNGYGAAAGAFVGLVGSVRDALLGDGDEDPGTVGVAADGRRVILTAANLEMEDPPRWKTFDNGESCEVAMARALSAADRRLPCIVQKSLLVRSEEADGGDPFTYAVRLATYANIPGAKHFEAIAREPVVFDAARAEQFECPRKAFPRDVRVRQWLRAIQREEL</sequence>
<gene>
    <name evidence="2" type="ORF">ATO8_18854</name>
</gene>
<dbReference type="Proteomes" id="UP000019063">
    <property type="component" value="Unassembled WGS sequence"/>
</dbReference>
<evidence type="ECO:0000256" key="1">
    <source>
        <dbReference type="SAM" id="Phobius"/>
    </source>
</evidence>
<protein>
    <submittedName>
        <fullName evidence="2">Uncharacterized protein</fullName>
    </submittedName>
</protein>
<accession>W4HFC9</accession>
<comment type="caution">
    <text evidence="2">The sequence shown here is derived from an EMBL/GenBank/DDBJ whole genome shotgun (WGS) entry which is preliminary data.</text>
</comment>
<keyword evidence="3" id="KW-1185">Reference proteome</keyword>
<keyword evidence="1" id="KW-0812">Transmembrane</keyword>
<keyword evidence="1" id="KW-1133">Transmembrane helix</keyword>
<organism evidence="2 3">
    <name type="scientific">Roseivivax marinus</name>
    <dbReference type="NCBI Taxonomy" id="1379903"/>
    <lineage>
        <taxon>Bacteria</taxon>
        <taxon>Pseudomonadati</taxon>
        <taxon>Pseudomonadota</taxon>
        <taxon>Alphaproteobacteria</taxon>
        <taxon>Rhodobacterales</taxon>
        <taxon>Roseobacteraceae</taxon>
        <taxon>Roseivivax</taxon>
    </lineage>
</organism>
<reference evidence="2 3" key="1">
    <citation type="journal article" date="2014" name="Antonie Van Leeuwenhoek">
        <title>Roseivivax atlanticus sp. nov., isolated from surface seawater of the Atlantic Ocean.</title>
        <authorList>
            <person name="Li G."/>
            <person name="Lai Q."/>
            <person name="Liu X."/>
            <person name="Sun F."/>
            <person name="Shao Z."/>
        </authorList>
    </citation>
    <scope>NUCLEOTIDE SEQUENCE [LARGE SCALE GENOMIC DNA]</scope>
    <source>
        <strain evidence="2 3">22II-s10s</strain>
    </source>
</reference>